<proteinExistence type="predicted"/>
<keyword evidence="3" id="KW-1185">Reference proteome</keyword>
<dbReference type="AlphaFoldDB" id="A0A238VG97"/>
<dbReference type="EMBL" id="FZNO01000003">
    <property type="protein sequence ID" value="SNR32713.1"/>
    <property type="molecule type" value="Genomic_DNA"/>
</dbReference>
<dbReference type="NCBIfam" id="TIGR01764">
    <property type="entry name" value="excise"/>
    <property type="match status" value="1"/>
</dbReference>
<evidence type="ECO:0000313" key="3">
    <source>
        <dbReference type="Proteomes" id="UP000198403"/>
    </source>
</evidence>
<dbReference type="InterPro" id="IPR010093">
    <property type="entry name" value="SinI_DNA-bd"/>
</dbReference>
<dbReference type="RefSeq" id="WP_176445394.1">
    <property type="nucleotide sequence ID" value="NZ_FZNO01000003.1"/>
</dbReference>
<dbReference type="Pfam" id="PF12728">
    <property type="entry name" value="HTH_17"/>
    <property type="match status" value="1"/>
</dbReference>
<feature type="domain" description="Helix-turn-helix" evidence="1">
    <location>
        <begin position="5"/>
        <end position="58"/>
    </location>
</feature>
<accession>A0A238VG97</accession>
<dbReference type="InterPro" id="IPR041657">
    <property type="entry name" value="HTH_17"/>
</dbReference>
<evidence type="ECO:0000313" key="2">
    <source>
        <dbReference type="EMBL" id="SNR32713.1"/>
    </source>
</evidence>
<evidence type="ECO:0000259" key="1">
    <source>
        <dbReference type="Pfam" id="PF12728"/>
    </source>
</evidence>
<dbReference type="GO" id="GO:0003677">
    <property type="term" value="F:DNA binding"/>
    <property type="evidence" value="ECO:0007669"/>
    <property type="project" value="InterPro"/>
</dbReference>
<protein>
    <submittedName>
        <fullName evidence="2">Transcriptional regulator, AlpA family</fullName>
    </submittedName>
</protein>
<gene>
    <name evidence="2" type="ORF">SAMN06272737_10344</name>
</gene>
<name>A0A238VG97_9ACTN</name>
<reference evidence="2 3" key="1">
    <citation type="submission" date="2017-06" db="EMBL/GenBank/DDBJ databases">
        <authorList>
            <person name="Kim H.J."/>
            <person name="Triplett B.A."/>
        </authorList>
    </citation>
    <scope>NUCLEOTIDE SEQUENCE [LARGE SCALE GENOMIC DNA]</scope>
    <source>
        <strain evidence="2 3">DSM 44272</strain>
    </source>
</reference>
<organism evidence="2 3">
    <name type="scientific">Blastococcus mobilis</name>
    <dbReference type="NCBI Taxonomy" id="1938746"/>
    <lineage>
        <taxon>Bacteria</taxon>
        <taxon>Bacillati</taxon>
        <taxon>Actinomycetota</taxon>
        <taxon>Actinomycetes</taxon>
        <taxon>Geodermatophilales</taxon>
        <taxon>Geodermatophilaceae</taxon>
        <taxon>Blastococcus</taxon>
    </lineage>
</organism>
<dbReference type="Proteomes" id="UP000198403">
    <property type="component" value="Unassembled WGS sequence"/>
</dbReference>
<sequence length="67" mass="7317">MSLRLLTIPQAAARLGCSRPHVYDLIAAGKLRRYNISAKPGSTKTRVSDEDIDAYIKSIEMPVKASA</sequence>